<comment type="caution">
    <text evidence="3">The sequence shown here is derived from an EMBL/GenBank/DDBJ whole genome shotgun (WGS) entry which is preliminary data.</text>
</comment>
<keyword evidence="1" id="KW-0732">Signal</keyword>
<feature type="domain" description="Peptidase C39-like" evidence="2">
    <location>
        <begin position="254"/>
        <end position="382"/>
    </location>
</feature>
<dbReference type="RefSeq" id="WP_080063376.1">
    <property type="nucleotide sequence ID" value="NZ_MZGX01000004.1"/>
</dbReference>
<sequence>MSLKKIYLCLCISLSLLAPVSASPVVNANSSSEVSKTEAIAAALYHVKLDQTVNQQSAWKDKNVTALEPIEVFDASNELHSYIVNLQIGEEPAGYVEIGNNKNDFPISSYSYTVNNTEFEEEAMEDLNIADSKVGMASIDSLDSFKKVKTKKVVWLAPGKFGAKVDYTDGSADLIAENKLESIPSSENTLLPKAEKTVNTESQQTWAEIEQLASAITLKQIGTDTDGVTDSIMFEYNNPYNSINSIYHNGVTDENQWNSSLWTGPSGCAPTSAYNIFYYWHFSRGKSNLLMKDSNGNIDKDQTMLLLRNCMQTNDTGDTSIYNQASGIQMAARGRKYYGATATLHTNASWSTVKSDLSYGPSLISFFSHTFYLNHSVTGVGYIEFIRNGRSPVYGGI</sequence>
<accession>A0A1V4SNV7</accession>
<keyword evidence="4" id="KW-1185">Reference proteome</keyword>
<proteinExistence type="predicted"/>
<evidence type="ECO:0000259" key="2">
    <source>
        <dbReference type="Pfam" id="PF13529"/>
    </source>
</evidence>
<evidence type="ECO:0000313" key="3">
    <source>
        <dbReference type="EMBL" id="OPX45552.1"/>
    </source>
</evidence>
<dbReference type="EMBL" id="MZGX01000004">
    <property type="protein sequence ID" value="OPX45552.1"/>
    <property type="molecule type" value="Genomic_DNA"/>
</dbReference>
<dbReference type="AlphaFoldDB" id="A0A1V4SNV7"/>
<dbReference type="Pfam" id="PF13529">
    <property type="entry name" value="Peptidase_C39_2"/>
    <property type="match status" value="1"/>
</dbReference>
<organism evidence="3 4">
    <name type="scientific">Ruminiclostridium hungatei</name>
    <name type="common">Clostridium hungatei</name>
    <dbReference type="NCBI Taxonomy" id="48256"/>
    <lineage>
        <taxon>Bacteria</taxon>
        <taxon>Bacillati</taxon>
        <taxon>Bacillota</taxon>
        <taxon>Clostridia</taxon>
        <taxon>Eubacteriales</taxon>
        <taxon>Oscillospiraceae</taxon>
        <taxon>Ruminiclostridium</taxon>
    </lineage>
</organism>
<dbReference type="Proteomes" id="UP000191554">
    <property type="component" value="Unassembled WGS sequence"/>
</dbReference>
<evidence type="ECO:0000256" key="1">
    <source>
        <dbReference type="SAM" id="SignalP"/>
    </source>
</evidence>
<feature type="chain" id="PRO_5039421637" description="Peptidase C39-like domain-containing protein" evidence="1">
    <location>
        <begin position="23"/>
        <end position="397"/>
    </location>
</feature>
<gene>
    <name evidence="3" type="ORF">CLHUN_09310</name>
</gene>
<evidence type="ECO:0000313" key="4">
    <source>
        <dbReference type="Proteomes" id="UP000191554"/>
    </source>
</evidence>
<protein>
    <recommendedName>
        <fullName evidence="2">Peptidase C39-like domain-containing protein</fullName>
    </recommendedName>
</protein>
<feature type="signal peptide" evidence="1">
    <location>
        <begin position="1"/>
        <end position="22"/>
    </location>
</feature>
<name>A0A1V4SNV7_RUMHU</name>
<dbReference type="OrthoDB" id="2666872at2"/>
<reference evidence="3 4" key="1">
    <citation type="submission" date="2017-03" db="EMBL/GenBank/DDBJ databases">
        <title>Genome sequence of Clostridium hungatei DSM 14427.</title>
        <authorList>
            <person name="Poehlein A."/>
            <person name="Daniel R."/>
        </authorList>
    </citation>
    <scope>NUCLEOTIDE SEQUENCE [LARGE SCALE GENOMIC DNA]</scope>
    <source>
        <strain evidence="3 4">DSM 14427</strain>
    </source>
</reference>
<dbReference type="InterPro" id="IPR039564">
    <property type="entry name" value="Peptidase_C39-like"/>
</dbReference>